<dbReference type="EMBL" id="VCGU01000004">
    <property type="protein sequence ID" value="TRY76375.1"/>
    <property type="molecule type" value="Genomic_DNA"/>
</dbReference>
<accession>A0A553PF97</accession>
<dbReference type="AlphaFoldDB" id="A0A553PF97"/>
<feature type="region of interest" description="Disordered" evidence="1">
    <location>
        <begin position="200"/>
        <end position="225"/>
    </location>
</feature>
<feature type="compositionally biased region" description="Basic and acidic residues" evidence="1">
    <location>
        <begin position="40"/>
        <end position="50"/>
    </location>
</feature>
<feature type="region of interest" description="Disordered" evidence="1">
    <location>
        <begin position="135"/>
        <end position="154"/>
    </location>
</feature>
<evidence type="ECO:0000313" key="3">
    <source>
        <dbReference type="EMBL" id="TRY76375.1"/>
    </source>
</evidence>
<gene>
    <name evidence="3" type="ORF">TCAL_15929</name>
</gene>
<feature type="compositionally biased region" description="Pro residues" evidence="1">
    <location>
        <begin position="207"/>
        <end position="216"/>
    </location>
</feature>
<keyword evidence="4" id="KW-1185">Reference proteome</keyword>
<evidence type="ECO:0000313" key="4">
    <source>
        <dbReference type="Proteomes" id="UP000318571"/>
    </source>
</evidence>
<feature type="region of interest" description="Disordered" evidence="1">
    <location>
        <begin position="38"/>
        <end position="78"/>
    </location>
</feature>
<comment type="caution">
    <text evidence="3">The sequence shown here is derived from an EMBL/GenBank/DDBJ whole genome shotgun (WGS) entry which is preliminary data.</text>
</comment>
<keyword evidence="2" id="KW-1133">Transmembrane helix</keyword>
<keyword evidence="2" id="KW-0812">Transmembrane</keyword>
<feature type="compositionally biased region" description="Polar residues" evidence="1">
    <location>
        <begin position="53"/>
        <end position="72"/>
    </location>
</feature>
<evidence type="ECO:0000256" key="1">
    <source>
        <dbReference type="SAM" id="MobiDB-lite"/>
    </source>
</evidence>
<sequence length="331" mass="37248">MREDMSLSAFVSEVRFHNNPAAHENLEGDTTVRIQKYRRRGSDDLVREDGPSTAHTTLSSAPSSSFKVNTSGKPKRSPNYLAEDAIQREHEFLQTERAHSSRSPTLPPLPATPPQGESRRWRESHVSTFHVTGSYEGSEHEVTSDTSISSSDGAERLQSHFDPNNWMLSSPPRRCRVLSSTLNEINESLAPSVISNHRVERRETSPFPGPIDPPQAPHEEGVPDSVRKSKWPLPKYIHNIIVHQQMHEKKPQDESKLMRQLAKSIMLPDDPSDPAAFTVTPGLTRPPKPPWCSSKPVLKIVGTFAFMMSLGIIIAIIYLNWYSNTFRPMDM</sequence>
<dbReference type="Proteomes" id="UP000318571">
    <property type="component" value="Chromosome 5"/>
</dbReference>
<keyword evidence="2" id="KW-0472">Membrane</keyword>
<reference evidence="3 4" key="1">
    <citation type="journal article" date="2018" name="Nat. Ecol. Evol.">
        <title>Genomic signatures of mitonuclear coevolution across populations of Tigriopus californicus.</title>
        <authorList>
            <person name="Barreto F.S."/>
            <person name="Watson E.T."/>
            <person name="Lima T.G."/>
            <person name="Willett C.S."/>
            <person name="Edmands S."/>
            <person name="Li W."/>
            <person name="Burton R.S."/>
        </authorList>
    </citation>
    <scope>NUCLEOTIDE SEQUENCE [LARGE SCALE GENOMIC DNA]</scope>
    <source>
        <strain evidence="3 4">San Diego</strain>
    </source>
</reference>
<name>A0A553PF97_TIGCA</name>
<evidence type="ECO:0000256" key="2">
    <source>
        <dbReference type="SAM" id="Phobius"/>
    </source>
</evidence>
<protein>
    <submittedName>
        <fullName evidence="3">Uncharacterized protein</fullName>
    </submittedName>
</protein>
<proteinExistence type="predicted"/>
<organism evidence="3 4">
    <name type="scientific">Tigriopus californicus</name>
    <name type="common">Marine copepod</name>
    <dbReference type="NCBI Taxonomy" id="6832"/>
    <lineage>
        <taxon>Eukaryota</taxon>
        <taxon>Metazoa</taxon>
        <taxon>Ecdysozoa</taxon>
        <taxon>Arthropoda</taxon>
        <taxon>Crustacea</taxon>
        <taxon>Multicrustacea</taxon>
        <taxon>Hexanauplia</taxon>
        <taxon>Copepoda</taxon>
        <taxon>Harpacticoida</taxon>
        <taxon>Harpacticidae</taxon>
        <taxon>Tigriopus</taxon>
    </lineage>
</organism>
<feature type="region of interest" description="Disordered" evidence="1">
    <location>
        <begin position="93"/>
        <end position="120"/>
    </location>
</feature>
<feature type="transmembrane region" description="Helical" evidence="2">
    <location>
        <begin position="300"/>
        <end position="321"/>
    </location>
</feature>